<dbReference type="InterPro" id="IPR027417">
    <property type="entry name" value="P-loop_NTPase"/>
</dbReference>
<dbReference type="GO" id="GO:0016887">
    <property type="term" value="F:ATP hydrolysis activity"/>
    <property type="evidence" value="ECO:0007669"/>
    <property type="project" value="InterPro"/>
</dbReference>
<evidence type="ECO:0000313" key="12">
    <source>
        <dbReference type="Proteomes" id="UP000298602"/>
    </source>
</evidence>
<feature type="domain" description="ABC transporter" evidence="10">
    <location>
        <begin position="314"/>
        <end position="543"/>
    </location>
</feature>
<evidence type="ECO:0000313" key="11">
    <source>
        <dbReference type="EMBL" id="QCQ23086.1"/>
    </source>
</evidence>
<name>A0A4P8L4Z1_9BACT</name>
<dbReference type="InterPro" id="IPR003593">
    <property type="entry name" value="AAA+_ATPase"/>
</dbReference>
<dbReference type="GO" id="GO:0005524">
    <property type="term" value="F:ATP binding"/>
    <property type="evidence" value="ECO:0007669"/>
    <property type="project" value="UniProtKB-KW"/>
</dbReference>
<keyword evidence="6 11" id="KW-0067">ATP-binding</keyword>
<dbReference type="OrthoDB" id="9782163at2"/>
<evidence type="ECO:0000256" key="4">
    <source>
        <dbReference type="ARBA" id="ARBA00022475"/>
    </source>
</evidence>
<dbReference type="PANTHER" id="PTHR43553">
    <property type="entry name" value="HEAVY METAL TRANSPORTER"/>
    <property type="match status" value="1"/>
</dbReference>
<keyword evidence="8" id="KW-0472">Membrane</keyword>
<keyword evidence="5" id="KW-0547">Nucleotide-binding</keyword>
<dbReference type="GO" id="GO:0042626">
    <property type="term" value="F:ATPase-coupled transmembrane transporter activity"/>
    <property type="evidence" value="ECO:0007669"/>
    <property type="project" value="TreeGrafter"/>
</dbReference>
<feature type="domain" description="ABC transporter" evidence="10">
    <location>
        <begin position="39"/>
        <end position="269"/>
    </location>
</feature>
<gene>
    <name evidence="11" type="ORF">FDQ92_13440</name>
</gene>
<keyword evidence="3" id="KW-0813">Transport</keyword>
<evidence type="ECO:0000256" key="6">
    <source>
        <dbReference type="ARBA" id="ARBA00022840"/>
    </source>
</evidence>
<dbReference type="PANTHER" id="PTHR43553:SF24">
    <property type="entry name" value="ENERGY-COUPLING FACTOR TRANSPORTER ATP-BINDING PROTEIN ECFA1"/>
    <property type="match status" value="1"/>
</dbReference>
<keyword evidence="4" id="KW-1003">Cell membrane</keyword>
<dbReference type="SUPFAM" id="SSF52540">
    <property type="entry name" value="P-loop containing nucleoside triphosphate hydrolases"/>
    <property type="match status" value="2"/>
</dbReference>
<proteinExistence type="inferred from homology"/>
<evidence type="ECO:0000256" key="9">
    <source>
        <dbReference type="SAM" id="MobiDB-lite"/>
    </source>
</evidence>
<dbReference type="FunFam" id="3.40.50.300:FF:000224">
    <property type="entry name" value="Energy-coupling factor transporter ATP-binding protein EcfA"/>
    <property type="match status" value="1"/>
</dbReference>
<dbReference type="SMART" id="SM00382">
    <property type="entry name" value="AAA"/>
    <property type="match status" value="2"/>
</dbReference>
<keyword evidence="12" id="KW-1185">Reference proteome</keyword>
<dbReference type="PROSITE" id="PS00211">
    <property type="entry name" value="ABC_TRANSPORTER_1"/>
    <property type="match status" value="2"/>
</dbReference>
<keyword evidence="7" id="KW-1278">Translocase</keyword>
<organism evidence="11 12">
    <name type="scientific">Desulfoglaeba alkanexedens ALDC</name>
    <dbReference type="NCBI Taxonomy" id="980445"/>
    <lineage>
        <taxon>Bacteria</taxon>
        <taxon>Pseudomonadati</taxon>
        <taxon>Thermodesulfobacteriota</taxon>
        <taxon>Syntrophobacteria</taxon>
        <taxon>Syntrophobacterales</taxon>
        <taxon>Syntrophobacteraceae</taxon>
        <taxon>Desulfoglaeba</taxon>
    </lineage>
</organism>
<accession>A0A4P8L4Z1</accession>
<comment type="subcellular location">
    <subcellularLocation>
        <location evidence="1">Cell membrane</location>
    </subcellularLocation>
</comment>
<dbReference type="InterPro" id="IPR050095">
    <property type="entry name" value="ECF_ABC_transporter_ATP-bd"/>
</dbReference>
<dbReference type="EMBL" id="CP040098">
    <property type="protein sequence ID" value="QCQ23086.1"/>
    <property type="molecule type" value="Genomic_DNA"/>
</dbReference>
<dbReference type="KEGG" id="dax:FDQ92_13440"/>
<dbReference type="Proteomes" id="UP000298602">
    <property type="component" value="Chromosome"/>
</dbReference>
<comment type="similarity">
    <text evidence="2">Belongs to the ABC transporter superfamily.</text>
</comment>
<dbReference type="RefSeq" id="WP_137425366.1">
    <property type="nucleotide sequence ID" value="NZ_CP040098.1"/>
</dbReference>
<evidence type="ECO:0000256" key="7">
    <source>
        <dbReference type="ARBA" id="ARBA00022967"/>
    </source>
</evidence>
<evidence type="ECO:0000256" key="5">
    <source>
        <dbReference type="ARBA" id="ARBA00022741"/>
    </source>
</evidence>
<dbReference type="Gene3D" id="3.40.50.300">
    <property type="entry name" value="P-loop containing nucleotide triphosphate hydrolases"/>
    <property type="match status" value="2"/>
</dbReference>
<evidence type="ECO:0000256" key="2">
    <source>
        <dbReference type="ARBA" id="ARBA00005417"/>
    </source>
</evidence>
<dbReference type="Pfam" id="PF00005">
    <property type="entry name" value="ABC_tran"/>
    <property type="match status" value="2"/>
</dbReference>
<protein>
    <submittedName>
        <fullName evidence="11">ABC transporter ATP-binding protein</fullName>
    </submittedName>
</protein>
<dbReference type="NCBIfam" id="NF010167">
    <property type="entry name" value="PRK13648.1"/>
    <property type="match status" value="2"/>
</dbReference>
<evidence type="ECO:0000259" key="10">
    <source>
        <dbReference type="PROSITE" id="PS50893"/>
    </source>
</evidence>
<reference evidence="11 12" key="1">
    <citation type="submission" date="2019-05" db="EMBL/GenBank/DDBJ databases">
        <title>The Complete Genome Sequence of the n-alkane-degrading Desulfoglaeba alkanexedens ALDC reveals multiple alkylsuccinate synthase gene clusters.</title>
        <authorList>
            <person name="Callaghan A.V."/>
            <person name="Davidova I.A."/>
            <person name="Duncan K.E."/>
            <person name="Morris B."/>
            <person name="McInerney M.J."/>
        </authorList>
    </citation>
    <scope>NUCLEOTIDE SEQUENCE [LARGE SCALE GENOMIC DNA]</scope>
    <source>
        <strain evidence="11 12">ALDC</strain>
    </source>
</reference>
<dbReference type="InterPro" id="IPR003439">
    <property type="entry name" value="ABC_transporter-like_ATP-bd"/>
</dbReference>
<sequence length="566" mass="63121">MPKRRRDGEVISTKETTRCLLHQQIASLPLSLEPGRPLIAVEKVSYVYPDGRRALEDIDLTVQEGDRIALVGQNGSGKTTLAKVLNGLYTPRRGRVCYAGGLLEGDHLLRARTEIGLFFQDPDDHLFCNTVYEDVAFGPLNQGWDPQEVDRRVREAVEHVGLEAFLYKPAHHLSYGQRKRAAFAAVLAMKPRVLILDEPTANLDPRQEAVFVELLKKFHGTLIVISHDLLFLYGLCSRAVVLEHGRIHHDYTLEALVAHPPSLREHGLDFSFRFSCCGIHEPGRIEPSADSGNAQESGSPEGRSSRGAEVSPLIQLKDFAYRYPDGTWGVRGIDLSVHAGEKLALVGENGAGKSTLAACLLGLRLGRGTYRFDGKPVDEKRRKRLWRHIGMVFQDSSDQLFCPSCREEVAFGPRQMGLAAAEVDRRTREALARVGLEGFEDRAPHRLSGGERKRLAIAAVLGMHPRVLILDEPTSGLDPRSEERLLEILRELRVTLVVISHDVHFLSLLCERTVVMHGGRIIRDGPMDAFLNDEHLDSLNGLAYTYKSECRRRILRLQESAFPAAG</sequence>
<dbReference type="InterPro" id="IPR015856">
    <property type="entry name" value="ABC_transpr_CbiO/EcfA_su"/>
</dbReference>
<dbReference type="InterPro" id="IPR017871">
    <property type="entry name" value="ABC_transporter-like_CS"/>
</dbReference>
<dbReference type="PROSITE" id="PS50893">
    <property type="entry name" value="ABC_TRANSPORTER_2"/>
    <property type="match status" value="2"/>
</dbReference>
<feature type="compositionally biased region" description="Low complexity" evidence="9">
    <location>
        <begin position="296"/>
        <end position="307"/>
    </location>
</feature>
<evidence type="ECO:0000256" key="3">
    <source>
        <dbReference type="ARBA" id="ARBA00022448"/>
    </source>
</evidence>
<dbReference type="GO" id="GO:0043190">
    <property type="term" value="C:ATP-binding cassette (ABC) transporter complex"/>
    <property type="evidence" value="ECO:0007669"/>
    <property type="project" value="TreeGrafter"/>
</dbReference>
<dbReference type="CDD" id="cd03225">
    <property type="entry name" value="ABC_cobalt_CbiO_domain1"/>
    <property type="match status" value="2"/>
</dbReference>
<evidence type="ECO:0000256" key="8">
    <source>
        <dbReference type="ARBA" id="ARBA00023136"/>
    </source>
</evidence>
<reference evidence="11 12" key="2">
    <citation type="submission" date="2019-05" db="EMBL/GenBank/DDBJ databases">
        <authorList>
            <person name="Suflita J.M."/>
            <person name="Marks C.R."/>
        </authorList>
    </citation>
    <scope>NUCLEOTIDE SEQUENCE [LARGE SCALE GENOMIC DNA]</scope>
    <source>
        <strain evidence="11 12">ALDC</strain>
    </source>
</reference>
<evidence type="ECO:0000256" key="1">
    <source>
        <dbReference type="ARBA" id="ARBA00004236"/>
    </source>
</evidence>
<feature type="region of interest" description="Disordered" evidence="9">
    <location>
        <begin position="284"/>
        <end position="308"/>
    </location>
</feature>
<dbReference type="AlphaFoldDB" id="A0A4P8L4Z1"/>